<dbReference type="InterPro" id="IPR006710">
    <property type="entry name" value="Glyco_hydro_43"/>
</dbReference>
<evidence type="ECO:0000256" key="3">
    <source>
        <dbReference type="ARBA" id="ARBA00023295"/>
    </source>
</evidence>
<keyword evidence="10" id="KW-1185">Reference proteome</keyword>
<dbReference type="InterPro" id="IPR023296">
    <property type="entry name" value="Glyco_hydro_beta-prop_sf"/>
</dbReference>
<feature type="signal peptide" evidence="7">
    <location>
        <begin position="1"/>
        <end position="24"/>
    </location>
</feature>
<dbReference type="AlphaFoldDB" id="A0A562RAY4"/>
<dbReference type="Gene3D" id="2.60.120.200">
    <property type="match status" value="1"/>
</dbReference>
<dbReference type="SUPFAM" id="SSF75005">
    <property type="entry name" value="Arabinanase/levansucrase/invertase"/>
    <property type="match status" value="1"/>
</dbReference>
<evidence type="ECO:0000259" key="8">
    <source>
        <dbReference type="Pfam" id="PF17851"/>
    </source>
</evidence>
<proteinExistence type="inferred from homology"/>
<evidence type="ECO:0000256" key="5">
    <source>
        <dbReference type="PIRSR" id="PIRSR606710-2"/>
    </source>
</evidence>
<feature type="active site" description="Proton donor" evidence="4">
    <location>
        <position position="222"/>
    </location>
</feature>
<dbReference type="Gene3D" id="2.115.10.20">
    <property type="entry name" value="Glycosyl hydrolase domain, family 43"/>
    <property type="match status" value="1"/>
</dbReference>
<dbReference type="Pfam" id="PF17851">
    <property type="entry name" value="GH43_C2"/>
    <property type="match status" value="1"/>
</dbReference>
<dbReference type="RefSeq" id="WP_145648873.1">
    <property type="nucleotide sequence ID" value="NZ_VLLB01000003.1"/>
</dbReference>
<comment type="similarity">
    <text evidence="1 6">Belongs to the glycosyl hydrolase 43 family.</text>
</comment>
<gene>
    <name evidence="9" type="ORF">IP91_02041</name>
</gene>
<evidence type="ECO:0000256" key="6">
    <source>
        <dbReference type="RuleBase" id="RU361187"/>
    </source>
</evidence>
<dbReference type="Pfam" id="PF04616">
    <property type="entry name" value="Glyco_hydro_43"/>
    <property type="match status" value="1"/>
</dbReference>
<protein>
    <submittedName>
        <fullName evidence="9">Beta-xylosidase</fullName>
    </submittedName>
</protein>
<keyword evidence="2 6" id="KW-0378">Hydrolase</keyword>
<evidence type="ECO:0000256" key="2">
    <source>
        <dbReference type="ARBA" id="ARBA00022801"/>
    </source>
</evidence>
<dbReference type="GO" id="GO:0004553">
    <property type="term" value="F:hydrolase activity, hydrolyzing O-glycosyl compounds"/>
    <property type="evidence" value="ECO:0007669"/>
    <property type="project" value="InterPro"/>
</dbReference>
<keyword evidence="7" id="KW-0732">Signal</keyword>
<evidence type="ECO:0000256" key="1">
    <source>
        <dbReference type="ARBA" id="ARBA00009865"/>
    </source>
</evidence>
<dbReference type="SUPFAM" id="SSF49899">
    <property type="entry name" value="Concanavalin A-like lectins/glucanases"/>
    <property type="match status" value="1"/>
</dbReference>
<dbReference type="GO" id="GO:0005975">
    <property type="term" value="P:carbohydrate metabolic process"/>
    <property type="evidence" value="ECO:0007669"/>
    <property type="project" value="InterPro"/>
</dbReference>
<evidence type="ECO:0000256" key="7">
    <source>
        <dbReference type="SAM" id="SignalP"/>
    </source>
</evidence>
<evidence type="ECO:0000313" key="9">
    <source>
        <dbReference type="EMBL" id="TWI66229.1"/>
    </source>
</evidence>
<evidence type="ECO:0000313" key="10">
    <source>
        <dbReference type="Proteomes" id="UP000318431"/>
    </source>
</evidence>
<feature type="active site" description="Proton acceptor" evidence="4">
    <location>
        <position position="44"/>
    </location>
</feature>
<feature type="domain" description="Beta-xylosidase C-terminal Concanavalin A-like" evidence="8">
    <location>
        <begin position="343"/>
        <end position="509"/>
    </location>
</feature>
<sequence length="542" mass="59157">MTLSRALARLAGGCCLALSGIVAAAEPPPAAQYTNPILHADYSDPDVIRAGDDYFLVASSFHFSPGLPVLQSKDLVHWKIVGHVLDRLPFHPSYDMVPPYTLTDSVSKPVGAGMRYAGGVWAPSIRQHEGRFYVYWATPDEGIFMSSAAHPAGPWTAPVTVLAGPGYEDPCPFWDDDGKAWLVHSKVGAGPIVLHAMRPDGTALLDAGTTIVEDKVNLPVLEGPKVYKRNGYYYIFAPIGGVSTGPQAVLRSRTIQGPYEFRNVLNPGNGLKGPHQGGYVETPAGQGWFVHFNSTGAFGRIAHLQPVTWQDDWPVMGEKGLPVLTHPVPLTARQSPEFRLQDSDEFSSSTLGLQWSWNHNPDNARWSLAQRPGFLRIEANRARHLVGARNTLTQILQGPAAEFTTRIELAGMAEGQRAGLSLFGVKVPWVGIVREGGVNYVTYASAGEETRGVAIKGGSIVLRADVRADQTVQFSYALDAKGPFEEAGSVTPLAPFSWWKGSRPALFTYIRADADEARAERPQDGIRQNYIDVDWFRVRIVH</sequence>
<name>A0A562RAY4_9BURK</name>
<dbReference type="OrthoDB" id="8866236at2"/>
<dbReference type="Proteomes" id="UP000318431">
    <property type="component" value="Unassembled WGS sequence"/>
</dbReference>
<accession>A0A562RAY4</accession>
<organism evidence="9 10">
    <name type="scientific">Pseudoduganella lurida</name>
    <dbReference type="NCBI Taxonomy" id="1036180"/>
    <lineage>
        <taxon>Bacteria</taxon>
        <taxon>Pseudomonadati</taxon>
        <taxon>Pseudomonadota</taxon>
        <taxon>Betaproteobacteria</taxon>
        <taxon>Burkholderiales</taxon>
        <taxon>Oxalobacteraceae</taxon>
        <taxon>Telluria group</taxon>
        <taxon>Pseudoduganella</taxon>
    </lineage>
</organism>
<dbReference type="InterPro" id="IPR013320">
    <property type="entry name" value="ConA-like_dom_sf"/>
</dbReference>
<dbReference type="CDD" id="cd09001">
    <property type="entry name" value="GH43_FsAxh1-like"/>
    <property type="match status" value="1"/>
</dbReference>
<dbReference type="InterPro" id="IPR051795">
    <property type="entry name" value="Glycosyl_Hydrlase_43"/>
</dbReference>
<comment type="caution">
    <text evidence="9">The sequence shown here is derived from an EMBL/GenBank/DDBJ whole genome shotgun (WGS) entry which is preliminary data.</text>
</comment>
<dbReference type="PANTHER" id="PTHR42812">
    <property type="entry name" value="BETA-XYLOSIDASE"/>
    <property type="match status" value="1"/>
</dbReference>
<dbReference type="InterPro" id="IPR041542">
    <property type="entry name" value="GH43_C2"/>
</dbReference>
<dbReference type="EMBL" id="VLLB01000003">
    <property type="protein sequence ID" value="TWI66229.1"/>
    <property type="molecule type" value="Genomic_DNA"/>
</dbReference>
<evidence type="ECO:0000256" key="4">
    <source>
        <dbReference type="PIRSR" id="PIRSR606710-1"/>
    </source>
</evidence>
<feature type="site" description="Important for catalytic activity, responsible for pKa modulation of the active site Glu and correct orientation of both the proton donor and substrate" evidence="5">
    <location>
        <position position="169"/>
    </location>
</feature>
<dbReference type="PANTHER" id="PTHR42812:SF12">
    <property type="entry name" value="BETA-XYLOSIDASE-RELATED"/>
    <property type="match status" value="1"/>
</dbReference>
<reference evidence="9 10" key="1">
    <citation type="journal article" date="2015" name="Stand. Genomic Sci.">
        <title>Genomic Encyclopedia of Bacterial and Archaeal Type Strains, Phase III: the genomes of soil and plant-associated and newly described type strains.</title>
        <authorList>
            <person name="Whitman W.B."/>
            <person name="Woyke T."/>
            <person name="Klenk H.P."/>
            <person name="Zhou Y."/>
            <person name="Lilburn T.G."/>
            <person name="Beck B.J."/>
            <person name="De Vos P."/>
            <person name="Vandamme P."/>
            <person name="Eisen J.A."/>
            <person name="Garrity G."/>
            <person name="Hugenholtz P."/>
            <person name="Kyrpides N.C."/>
        </authorList>
    </citation>
    <scope>NUCLEOTIDE SEQUENCE [LARGE SCALE GENOMIC DNA]</scope>
    <source>
        <strain evidence="9 10">CGMCC 1.10822</strain>
    </source>
</reference>
<keyword evidence="3 6" id="KW-0326">Glycosidase</keyword>
<feature type="chain" id="PRO_5022061139" evidence="7">
    <location>
        <begin position="25"/>
        <end position="542"/>
    </location>
</feature>